<dbReference type="InterPro" id="IPR035996">
    <property type="entry name" value="4pyrrol_Methylase_sf"/>
</dbReference>
<dbReference type="InterPro" id="IPR012818">
    <property type="entry name" value="CbiE"/>
</dbReference>
<dbReference type="Proteomes" id="UP000702209">
    <property type="component" value="Unassembled WGS sequence"/>
</dbReference>
<evidence type="ECO:0000313" key="7">
    <source>
        <dbReference type="EMBL" id="MBF6301813.1"/>
    </source>
</evidence>
<reference evidence="7 8" key="1">
    <citation type="submission" date="2020-10" db="EMBL/GenBank/DDBJ databases">
        <title>Identification of Nocardia species via Next-generation sequencing and recognition of intraspecies genetic diversity.</title>
        <authorList>
            <person name="Li P."/>
            <person name="Li P."/>
            <person name="Lu B."/>
        </authorList>
    </citation>
    <scope>NUCLEOTIDE SEQUENCE [LARGE SCALE GENOMIC DNA]</scope>
    <source>
        <strain evidence="7 8">BJ06-0157</strain>
    </source>
</reference>
<accession>A0ABS0D3W6</accession>
<dbReference type="Pfam" id="PF00590">
    <property type="entry name" value="TP_methylase"/>
    <property type="match status" value="1"/>
</dbReference>
<feature type="domain" description="Tetrapyrrole methylase" evidence="6">
    <location>
        <begin position="20"/>
        <end position="203"/>
    </location>
</feature>
<dbReference type="Gene3D" id="3.30.950.10">
    <property type="entry name" value="Methyltransferase, Cobalt-precorrin-4 Transmethylase, Domain 2"/>
    <property type="match status" value="1"/>
</dbReference>
<evidence type="ECO:0000256" key="3">
    <source>
        <dbReference type="ARBA" id="ARBA00022603"/>
    </source>
</evidence>
<keyword evidence="4" id="KW-0808">Transferase</keyword>
<dbReference type="InterPro" id="IPR000878">
    <property type="entry name" value="4pyrrol_Mease"/>
</dbReference>
<comment type="pathway">
    <text evidence="1">Cofactor biosynthesis; adenosylcobalamin biosynthesis.</text>
</comment>
<dbReference type="PIRSF" id="PIRSF036428">
    <property type="entry name" value="CobL"/>
    <property type="match status" value="1"/>
</dbReference>
<dbReference type="InterPro" id="IPR029063">
    <property type="entry name" value="SAM-dependent_MTases_sf"/>
</dbReference>
<dbReference type="InterPro" id="IPR014008">
    <property type="entry name" value="Cbl_synth_MTase_CbiT"/>
</dbReference>
<dbReference type="SUPFAM" id="SSF53335">
    <property type="entry name" value="S-adenosyl-L-methionine-dependent methyltransferases"/>
    <property type="match status" value="1"/>
</dbReference>
<protein>
    <submittedName>
        <fullName evidence="7">Precorrin-6y C5,15-methyltransferase (Decarboxylating) subunit CbiE</fullName>
    </submittedName>
</protein>
<dbReference type="Gene3D" id="3.40.1010.10">
    <property type="entry name" value="Cobalt-precorrin-4 Transmethylase, Domain 1"/>
    <property type="match status" value="1"/>
</dbReference>
<keyword evidence="3" id="KW-0489">Methyltransferase</keyword>
<organism evidence="7 8">
    <name type="scientific">Nocardia amamiensis</name>
    <dbReference type="NCBI Taxonomy" id="404578"/>
    <lineage>
        <taxon>Bacteria</taxon>
        <taxon>Bacillati</taxon>
        <taxon>Actinomycetota</taxon>
        <taxon>Actinomycetes</taxon>
        <taxon>Mycobacteriales</taxon>
        <taxon>Nocardiaceae</taxon>
        <taxon>Nocardia</taxon>
    </lineage>
</organism>
<dbReference type="CDD" id="cd11644">
    <property type="entry name" value="Precorrin-6Y-MT"/>
    <property type="match status" value="1"/>
</dbReference>
<proteinExistence type="predicted"/>
<name>A0ABS0D3W6_9NOCA</name>
<evidence type="ECO:0000256" key="4">
    <source>
        <dbReference type="ARBA" id="ARBA00022679"/>
    </source>
</evidence>
<evidence type="ECO:0000256" key="5">
    <source>
        <dbReference type="ARBA" id="ARBA00022691"/>
    </source>
</evidence>
<dbReference type="Gene3D" id="3.40.50.150">
    <property type="entry name" value="Vaccinia Virus protein VP39"/>
    <property type="match status" value="1"/>
</dbReference>
<sequence>MAPDATVSAAAPLPWTGPPIAVVGIGADGWDGLGRAAREAVGDAEILFGSTRQLALVPEAVTATRVNWPSPLLPALPELLERHSGARLCVLASGDPMFHGIGVTLARLFGAGALRVLPQPSSASLACARLGWSLAETPVVSVVGRPLVTVLPELADRRRLLVLSADEHTPPVLARLLGRHGFGASELTVLEQLGGPAERLHTGLANKWDRPPGDPLNIVAINCVADPDQPRATRLPGLPDELFGGDGQLTKHEIRALTLAALAPAPGELLWDVGGGSGSIAIEWCRAHPANRAVTFERLERRRLQISDNAAALGVPHIVIRGELRAELAGDAEIASPDAIFVGGGLTQDDLLETCWAQLRQGGRLVVNAVTAESESLLLNWASAQGGALRKFQIYRGEPLGAFTAWRPQLPVAQWSVTKKRDIGPVFPTDG</sequence>
<comment type="caution">
    <text evidence="7">The sequence shown here is derived from an EMBL/GenBank/DDBJ whole genome shotgun (WGS) entry which is preliminary data.</text>
</comment>
<dbReference type="InterPro" id="IPR014777">
    <property type="entry name" value="4pyrrole_Mease_sub1"/>
</dbReference>
<dbReference type="SUPFAM" id="SSF53790">
    <property type="entry name" value="Tetrapyrrole methylase"/>
    <property type="match status" value="1"/>
</dbReference>
<dbReference type="NCBIfam" id="TIGR02469">
    <property type="entry name" value="CbiT"/>
    <property type="match status" value="1"/>
</dbReference>
<dbReference type="EMBL" id="JADLQX010000032">
    <property type="protein sequence ID" value="MBF6301813.1"/>
    <property type="molecule type" value="Genomic_DNA"/>
</dbReference>
<dbReference type="InterPro" id="IPR050714">
    <property type="entry name" value="Cobalamin_biosynth_MTase"/>
</dbReference>
<evidence type="ECO:0000259" key="6">
    <source>
        <dbReference type="Pfam" id="PF00590"/>
    </source>
</evidence>
<dbReference type="CDD" id="cd02440">
    <property type="entry name" value="AdoMet_MTases"/>
    <property type="match status" value="1"/>
</dbReference>
<keyword evidence="8" id="KW-1185">Reference proteome</keyword>
<dbReference type="PANTHER" id="PTHR43182">
    <property type="entry name" value="COBALT-PRECORRIN-6B C(15)-METHYLTRANSFERASE (DECARBOXYLATING)"/>
    <property type="match status" value="1"/>
</dbReference>
<evidence type="ECO:0000256" key="2">
    <source>
        <dbReference type="ARBA" id="ARBA00022573"/>
    </source>
</evidence>
<gene>
    <name evidence="7" type="primary">cbiE</name>
    <name evidence="7" type="ORF">IU459_30350</name>
</gene>
<dbReference type="InterPro" id="IPR006365">
    <property type="entry name" value="Cbl_synth_CobL"/>
</dbReference>
<evidence type="ECO:0000256" key="1">
    <source>
        <dbReference type="ARBA" id="ARBA00004953"/>
    </source>
</evidence>
<keyword evidence="2" id="KW-0169">Cobalamin biosynthesis</keyword>
<dbReference type="NCBIfam" id="TIGR02467">
    <property type="entry name" value="CbiE"/>
    <property type="match status" value="1"/>
</dbReference>
<keyword evidence="5" id="KW-0949">S-adenosyl-L-methionine</keyword>
<dbReference type="PANTHER" id="PTHR43182:SF1">
    <property type="entry name" value="COBALT-PRECORRIN-7 C(5)-METHYLTRANSFERASE"/>
    <property type="match status" value="1"/>
</dbReference>
<dbReference type="InterPro" id="IPR014776">
    <property type="entry name" value="4pyrrole_Mease_sub2"/>
</dbReference>
<evidence type="ECO:0000313" key="8">
    <source>
        <dbReference type="Proteomes" id="UP000702209"/>
    </source>
</evidence>